<evidence type="ECO:0000313" key="1">
    <source>
        <dbReference type="EMBL" id="KAJ4147950.1"/>
    </source>
</evidence>
<dbReference type="AlphaFoldDB" id="A0A9W8Q8C9"/>
<dbReference type="EMBL" id="JAJHUN010000010">
    <property type="protein sequence ID" value="KAJ4147950.1"/>
    <property type="molecule type" value="Genomic_DNA"/>
</dbReference>
<comment type="caution">
    <text evidence="1">The sequence shown here is derived from an EMBL/GenBank/DDBJ whole genome shotgun (WGS) entry which is preliminary data.</text>
</comment>
<dbReference type="KEGG" id="amus:LMH87_002442"/>
<reference evidence="1" key="1">
    <citation type="journal article" date="2023" name="Access Microbiol">
        <title>De-novo genome assembly for Akanthomyces muscarius, a biocontrol agent of insect agricultural pests.</title>
        <authorList>
            <person name="Erdos Z."/>
            <person name="Studholme D.J."/>
            <person name="Raymond B."/>
            <person name="Sharma M."/>
        </authorList>
    </citation>
    <scope>NUCLEOTIDE SEQUENCE</scope>
    <source>
        <strain evidence="1">Ve6</strain>
    </source>
</reference>
<sequence>MLPKIFAVSSPICQVSTEVRGHSTTVTWRHARKGDTYCVLSPGTTVHISHMQCPGYHIAYCEILASHVAPVVLLQETLSFQHRCHKKSRPPETMSLKLAILCMMAASPSVLSAPRPNGGQAWAVEPPTVNAR</sequence>
<dbReference type="Proteomes" id="UP001144673">
    <property type="component" value="Chromosome 3"/>
</dbReference>
<dbReference type="GeneID" id="80889601"/>
<evidence type="ECO:0000313" key="2">
    <source>
        <dbReference type="Proteomes" id="UP001144673"/>
    </source>
</evidence>
<protein>
    <submittedName>
        <fullName evidence="1">Uncharacterized protein</fullName>
    </submittedName>
</protein>
<accession>A0A9W8Q8C9</accession>
<proteinExistence type="predicted"/>
<keyword evidence="2" id="KW-1185">Reference proteome</keyword>
<gene>
    <name evidence="1" type="ORF">LMH87_002442</name>
</gene>
<name>A0A9W8Q8C9_AKAMU</name>
<organism evidence="1 2">
    <name type="scientific">Akanthomyces muscarius</name>
    <name type="common">Entomopathogenic fungus</name>
    <name type="synonym">Lecanicillium muscarium</name>
    <dbReference type="NCBI Taxonomy" id="2231603"/>
    <lineage>
        <taxon>Eukaryota</taxon>
        <taxon>Fungi</taxon>
        <taxon>Dikarya</taxon>
        <taxon>Ascomycota</taxon>
        <taxon>Pezizomycotina</taxon>
        <taxon>Sordariomycetes</taxon>
        <taxon>Hypocreomycetidae</taxon>
        <taxon>Hypocreales</taxon>
        <taxon>Cordycipitaceae</taxon>
        <taxon>Akanthomyces</taxon>
    </lineage>
</organism>
<dbReference type="RefSeq" id="XP_056050891.1">
    <property type="nucleotide sequence ID" value="XM_056193899.1"/>
</dbReference>